<protein>
    <recommendedName>
        <fullName evidence="1">ATP-dependent DNA helicase</fullName>
        <ecNumber evidence="1">5.6.2.3</ecNumber>
    </recommendedName>
</protein>
<keyword evidence="1" id="KW-0067">ATP-binding</keyword>
<dbReference type="GO" id="GO:0005524">
    <property type="term" value="F:ATP binding"/>
    <property type="evidence" value="ECO:0007669"/>
    <property type="project" value="UniProtKB-KW"/>
</dbReference>
<gene>
    <name evidence="3" type="ORF">CMUS01_16510</name>
</gene>
<accession>A0A8H6IMJ1</accession>
<dbReference type="OrthoDB" id="4840680at2759"/>
<evidence type="ECO:0000259" key="2">
    <source>
        <dbReference type="Pfam" id="PF05970"/>
    </source>
</evidence>
<dbReference type="GO" id="GO:0043139">
    <property type="term" value="F:5'-3' DNA helicase activity"/>
    <property type="evidence" value="ECO:0007669"/>
    <property type="project" value="UniProtKB-EC"/>
</dbReference>
<dbReference type="AlphaFoldDB" id="A0A8H6IMJ1"/>
<feature type="non-terminal residue" evidence="3">
    <location>
        <position position="1"/>
    </location>
</feature>
<dbReference type="GO" id="GO:0006281">
    <property type="term" value="P:DNA repair"/>
    <property type="evidence" value="ECO:0007669"/>
    <property type="project" value="UniProtKB-KW"/>
</dbReference>
<proteinExistence type="inferred from homology"/>
<dbReference type="GO" id="GO:0016787">
    <property type="term" value="F:hydrolase activity"/>
    <property type="evidence" value="ECO:0007669"/>
    <property type="project" value="UniProtKB-KW"/>
</dbReference>
<dbReference type="InterPro" id="IPR027417">
    <property type="entry name" value="P-loop_NTPase"/>
</dbReference>
<keyword evidence="1" id="KW-0547">Nucleotide-binding</keyword>
<evidence type="ECO:0000256" key="1">
    <source>
        <dbReference type="RuleBase" id="RU363044"/>
    </source>
</evidence>
<comment type="similarity">
    <text evidence="1">Belongs to the helicase family.</text>
</comment>
<dbReference type="Pfam" id="PF05970">
    <property type="entry name" value="PIF1"/>
    <property type="match status" value="1"/>
</dbReference>
<dbReference type="PANTHER" id="PTHR47642">
    <property type="entry name" value="ATP-DEPENDENT DNA HELICASE"/>
    <property type="match status" value="1"/>
</dbReference>
<organism evidence="3 4">
    <name type="scientific">Colletotrichum musicola</name>
    <dbReference type="NCBI Taxonomy" id="2175873"/>
    <lineage>
        <taxon>Eukaryota</taxon>
        <taxon>Fungi</taxon>
        <taxon>Dikarya</taxon>
        <taxon>Ascomycota</taxon>
        <taxon>Pezizomycotina</taxon>
        <taxon>Sordariomycetes</taxon>
        <taxon>Hypocreomycetidae</taxon>
        <taxon>Glomerellales</taxon>
        <taxon>Glomerellaceae</taxon>
        <taxon>Colletotrichum</taxon>
        <taxon>Colletotrichum orchidearum species complex</taxon>
    </lineage>
</organism>
<name>A0A8H6IMJ1_9PEZI</name>
<comment type="cofactor">
    <cofactor evidence="1">
        <name>Mg(2+)</name>
        <dbReference type="ChEBI" id="CHEBI:18420"/>
    </cofactor>
</comment>
<keyword evidence="1" id="KW-0227">DNA damage</keyword>
<dbReference type="SUPFAM" id="SSF52540">
    <property type="entry name" value="P-loop containing nucleoside triphosphate hydrolases"/>
    <property type="match status" value="2"/>
</dbReference>
<keyword evidence="1" id="KW-0233">DNA recombination</keyword>
<keyword evidence="4" id="KW-1185">Reference proteome</keyword>
<keyword evidence="1" id="KW-0347">Helicase</keyword>
<dbReference type="EC" id="5.6.2.3" evidence="1"/>
<keyword evidence="1" id="KW-0234">DNA repair</keyword>
<dbReference type="Gene3D" id="3.40.50.300">
    <property type="entry name" value="P-loop containing nucleotide triphosphate hydrolases"/>
    <property type="match status" value="1"/>
</dbReference>
<dbReference type="EMBL" id="WIGM01001935">
    <property type="protein sequence ID" value="KAF6786401.1"/>
    <property type="molecule type" value="Genomic_DNA"/>
</dbReference>
<keyword evidence="1" id="KW-0378">Hydrolase</keyword>
<evidence type="ECO:0000313" key="4">
    <source>
        <dbReference type="Proteomes" id="UP000639643"/>
    </source>
</evidence>
<evidence type="ECO:0000313" key="3">
    <source>
        <dbReference type="EMBL" id="KAF6786401.1"/>
    </source>
</evidence>
<comment type="caution">
    <text evidence="3">The sequence shown here is derived from an EMBL/GenBank/DDBJ whole genome shotgun (WGS) entry which is preliminary data.</text>
</comment>
<dbReference type="InterPro" id="IPR051055">
    <property type="entry name" value="PIF1_helicase"/>
</dbReference>
<reference evidence="3" key="1">
    <citation type="journal article" date="2020" name="Phytopathology">
        <title>Genome Sequence Resources of Colletotrichum truncatum, C. plurivorum, C. musicola, and C. sojae: Four Species Pathogenic to Soybean (Glycine max).</title>
        <authorList>
            <person name="Rogerio F."/>
            <person name="Boufleur T.R."/>
            <person name="Ciampi-Guillardi M."/>
            <person name="Sukno S.A."/>
            <person name="Thon M.R."/>
            <person name="Massola Junior N.S."/>
            <person name="Baroncelli R."/>
        </authorList>
    </citation>
    <scope>NUCLEOTIDE SEQUENCE</scope>
    <source>
        <strain evidence="3">LFN0074</strain>
    </source>
</reference>
<comment type="catalytic activity">
    <reaction evidence="1">
        <text>ATP + H2O = ADP + phosphate + H(+)</text>
        <dbReference type="Rhea" id="RHEA:13065"/>
        <dbReference type="ChEBI" id="CHEBI:15377"/>
        <dbReference type="ChEBI" id="CHEBI:15378"/>
        <dbReference type="ChEBI" id="CHEBI:30616"/>
        <dbReference type="ChEBI" id="CHEBI:43474"/>
        <dbReference type="ChEBI" id="CHEBI:456216"/>
        <dbReference type="EC" id="5.6.2.3"/>
    </reaction>
</comment>
<sequence length="491" mass="54337">VFAAKGASSRLVITATSGTAAAGIGGTTIHSAVGLTFKDQDGVSSDTTMTANLDKAKQRWRRRDVLVIDEVSMLGLLTLYDIDKKLRVLRGFPEKPFGGMPVVIFTGDFLQFGPVNQSSLLKDFKRSDDLRKYSTMSQRSLDKRLKETEAQKLWLQFTNVVMLEEQKRAEGDAYLLGLLERIREDKQTAEDAERLQTRYRPDLTLDFTGGRRAIIPLNRHRWDMTLHAALAYSAETGRKMSLYLSGHKWESRVPGLEERTAAMLLGDGNNLPVAGMFPYVEGMPVVVNENKYMGLKVVNGAEFTAVKVLHPPGLEEIRISDQLSIFLGPPTGIVLRSKETTGLAFPNLPINTVALPAKNVQVDKKYGNFLRPGMLNNTKPGVVRTGLPCSPAFALTDFKSQGRTLEKTLLGLYGTKQGATSTQRSKCAAISMYVQLSRARRFEDIALIEPLNVADFLKERMPDDQIDGIRRLNTLAEESIAGFEAAHGRQG</sequence>
<dbReference type="GO" id="GO:0000723">
    <property type="term" value="P:telomere maintenance"/>
    <property type="evidence" value="ECO:0007669"/>
    <property type="project" value="InterPro"/>
</dbReference>
<dbReference type="Proteomes" id="UP000639643">
    <property type="component" value="Unassembled WGS sequence"/>
</dbReference>
<feature type="domain" description="DNA helicase Pif1-like DEAD-box helicase" evidence="2">
    <location>
        <begin position="10"/>
        <end position="118"/>
    </location>
</feature>
<dbReference type="InterPro" id="IPR010285">
    <property type="entry name" value="DNA_helicase_pif1-like_DEAD"/>
</dbReference>
<dbReference type="GO" id="GO:0006310">
    <property type="term" value="P:DNA recombination"/>
    <property type="evidence" value="ECO:0007669"/>
    <property type="project" value="UniProtKB-KW"/>
</dbReference>